<feature type="domain" description="Aminotransferase-like plant mobile" evidence="1">
    <location>
        <begin position="68"/>
        <end position="316"/>
    </location>
</feature>
<accession>A0A2N9F283</accession>
<dbReference type="InterPro" id="IPR044824">
    <property type="entry name" value="MAIN-like"/>
</dbReference>
<dbReference type="GO" id="GO:0010073">
    <property type="term" value="P:meristem maintenance"/>
    <property type="evidence" value="ECO:0007669"/>
    <property type="project" value="InterPro"/>
</dbReference>
<dbReference type="Pfam" id="PF10536">
    <property type="entry name" value="PMD"/>
    <property type="match status" value="1"/>
</dbReference>
<dbReference type="PANTHER" id="PTHR46033">
    <property type="entry name" value="PROTEIN MAIN-LIKE 2"/>
    <property type="match status" value="1"/>
</dbReference>
<reference evidence="2" key="1">
    <citation type="submission" date="2018-02" db="EMBL/GenBank/DDBJ databases">
        <authorList>
            <person name="Cohen D.B."/>
            <person name="Kent A.D."/>
        </authorList>
    </citation>
    <scope>NUCLEOTIDE SEQUENCE</scope>
</reference>
<dbReference type="InterPro" id="IPR019557">
    <property type="entry name" value="AminoTfrase-like_pln_mobile"/>
</dbReference>
<organism evidence="2">
    <name type="scientific">Fagus sylvatica</name>
    <name type="common">Beechnut</name>
    <dbReference type="NCBI Taxonomy" id="28930"/>
    <lineage>
        <taxon>Eukaryota</taxon>
        <taxon>Viridiplantae</taxon>
        <taxon>Streptophyta</taxon>
        <taxon>Embryophyta</taxon>
        <taxon>Tracheophyta</taxon>
        <taxon>Spermatophyta</taxon>
        <taxon>Magnoliopsida</taxon>
        <taxon>eudicotyledons</taxon>
        <taxon>Gunneridae</taxon>
        <taxon>Pentapetalae</taxon>
        <taxon>rosids</taxon>
        <taxon>fabids</taxon>
        <taxon>Fagales</taxon>
        <taxon>Fagaceae</taxon>
        <taxon>Fagus</taxon>
    </lineage>
</organism>
<evidence type="ECO:0000259" key="1">
    <source>
        <dbReference type="Pfam" id="PF10536"/>
    </source>
</evidence>
<sequence length="487" mass="54677">MDDLGIIPGPIDASVLTLQAKHRSTDIWNNDMGGDIQKLILHCRRREAVLSRSNRPHPRIVSYLQRAGFYGLYCLRFIQLDWALISAFVERWRPETHTFHLPLGEMTITLQDMEVMLGLPVDGRPVIRSTILKWPELCGELLGVIPPPEKLVGCRLNMTWLSETFGVLPDNADEVTVQRYARAYILEMLGGSVFADTSGDLVHLLWLMFLDDFDTAGEYSWGSAALAWLYRQLCNAAKARTKDIGGALILVQLWAWSRFPRMTPEIVSIQPIDYGVDAAGQPLPQGPYGIRWCNAKCQKNVSTHVLRHYRSALGMQHPDEALKDGDSLMNIGKLKEALPYYEKVMDKLTFQSELHGLAALQWSICHHPIQTRSRRHRPNEARVMYESLQSHPNARGWSCSLGFLVLLALSSNLMVRALFKLANKSMALSPVDAAPPSPTPSRARLWRKQVLKAYLVFINVPWSPGSSFIPGTQVSGIFGSCQHADGV</sequence>
<proteinExistence type="predicted"/>
<dbReference type="AlphaFoldDB" id="A0A2N9F283"/>
<protein>
    <recommendedName>
        <fullName evidence="1">Aminotransferase-like plant mobile domain-containing protein</fullName>
    </recommendedName>
</protein>
<evidence type="ECO:0000313" key="2">
    <source>
        <dbReference type="EMBL" id="SPC80894.1"/>
    </source>
</evidence>
<name>A0A2N9F283_FAGSY</name>
<dbReference type="PANTHER" id="PTHR46033:SF8">
    <property type="entry name" value="PROTEIN MAINTENANCE OF MERISTEMS-LIKE"/>
    <property type="match status" value="1"/>
</dbReference>
<dbReference type="EMBL" id="OIVN01000480">
    <property type="protein sequence ID" value="SPC80894.1"/>
    <property type="molecule type" value="Genomic_DNA"/>
</dbReference>
<gene>
    <name evidence="2" type="ORF">FSB_LOCUS8776</name>
</gene>